<dbReference type="EMBL" id="BGPR01018236">
    <property type="protein sequence ID" value="GBN78588.1"/>
    <property type="molecule type" value="Genomic_DNA"/>
</dbReference>
<sequence>MTRTASELALSSPNFDTTPVGGCLTDGVRFNLHHGSRRGGPSLEFGTLQFRDFTTRPPRPSKQHEGHFGADLVILNRDQITRTTPELSNPLSKLSHRTSWRGLGTTYDLTCNSQRTADLQWNRASSLGPSGPDAETLPLGHRGRNLVTCFIHAILIQREAHVVSVVDLKK</sequence>
<proteinExistence type="predicted"/>
<protein>
    <submittedName>
        <fullName evidence="3">Uncharacterized protein</fullName>
    </submittedName>
</protein>
<dbReference type="EMBL" id="BGPR01018238">
    <property type="protein sequence ID" value="GBN78595.1"/>
    <property type="molecule type" value="Genomic_DNA"/>
</dbReference>
<reference evidence="3 4" key="1">
    <citation type="journal article" date="2019" name="Sci. Rep.">
        <title>Orb-weaving spider Araneus ventricosus genome elucidates the spidroin gene catalogue.</title>
        <authorList>
            <person name="Kono N."/>
            <person name="Nakamura H."/>
            <person name="Ohtoshi R."/>
            <person name="Moran D.A.P."/>
            <person name="Shinohara A."/>
            <person name="Yoshida Y."/>
            <person name="Fujiwara M."/>
            <person name="Mori M."/>
            <person name="Tomita M."/>
            <person name="Arakawa K."/>
        </authorList>
    </citation>
    <scope>NUCLEOTIDE SEQUENCE [LARGE SCALE GENOMIC DNA]</scope>
</reference>
<evidence type="ECO:0000313" key="1">
    <source>
        <dbReference type="EMBL" id="GBN77542.1"/>
    </source>
</evidence>
<organism evidence="3 4">
    <name type="scientific">Araneus ventricosus</name>
    <name type="common">Orbweaver spider</name>
    <name type="synonym">Epeira ventricosa</name>
    <dbReference type="NCBI Taxonomy" id="182803"/>
    <lineage>
        <taxon>Eukaryota</taxon>
        <taxon>Metazoa</taxon>
        <taxon>Ecdysozoa</taxon>
        <taxon>Arthropoda</taxon>
        <taxon>Chelicerata</taxon>
        <taxon>Arachnida</taxon>
        <taxon>Araneae</taxon>
        <taxon>Araneomorphae</taxon>
        <taxon>Entelegynae</taxon>
        <taxon>Araneoidea</taxon>
        <taxon>Araneidae</taxon>
        <taxon>Araneus</taxon>
    </lineage>
</organism>
<evidence type="ECO:0000313" key="2">
    <source>
        <dbReference type="EMBL" id="GBN78588.1"/>
    </source>
</evidence>
<accession>A0A4Y2RUG6</accession>
<comment type="caution">
    <text evidence="3">The sequence shown here is derived from an EMBL/GenBank/DDBJ whole genome shotgun (WGS) entry which is preliminary data.</text>
</comment>
<dbReference type="Proteomes" id="UP000499080">
    <property type="component" value="Unassembled WGS sequence"/>
</dbReference>
<dbReference type="AlphaFoldDB" id="A0A4Y2RUG6"/>
<name>A0A4Y2RUG6_ARAVE</name>
<keyword evidence="4" id="KW-1185">Reference proteome</keyword>
<evidence type="ECO:0000313" key="3">
    <source>
        <dbReference type="EMBL" id="GBN78595.1"/>
    </source>
</evidence>
<evidence type="ECO:0000313" key="4">
    <source>
        <dbReference type="Proteomes" id="UP000499080"/>
    </source>
</evidence>
<dbReference type="EMBL" id="BGPR01017878">
    <property type="protein sequence ID" value="GBN77542.1"/>
    <property type="molecule type" value="Genomic_DNA"/>
</dbReference>
<gene>
    <name evidence="1" type="ORF">AVEN_16521_1</name>
    <name evidence="2" type="ORF">AVEN_215017_1</name>
    <name evidence="3" type="ORF">AVEN_247067_1</name>
</gene>